<reference evidence="3 4" key="1">
    <citation type="journal article" date="2012" name="Science">
        <title>The Paleozoic origin of enzymatic lignin decomposition reconstructed from 31 fungal genomes.</title>
        <authorList>
            <person name="Floudas D."/>
            <person name="Binder M."/>
            <person name="Riley R."/>
            <person name="Barry K."/>
            <person name="Blanchette R.A."/>
            <person name="Henrissat B."/>
            <person name="Martinez A.T."/>
            <person name="Otillar R."/>
            <person name="Spatafora J.W."/>
            <person name="Yadav J.S."/>
            <person name="Aerts A."/>
            <person name="Benoit I."/>
            <person name="Boyd A."/>
            <person name="Carlson A."/>
            <person name="Copeland A."/>
            <person name="Coutinho P.M."/>
            <person name="de Vries R.P."/>
            <person name="Ferreira P."/>
            <person name="Findley K."/>
            <person name="Foster B."/>
            <person name="Gaskell J."/>
            <person name="Glotzer D."/>
            <person name="Gorecki P."/>
            <person name="Heitman J."/>
            <person name="Hesse C."/>
            <person name="Hori C."/>
            <person name="Igarashi K."/>
            <person name="Jurgens J.A."/>
            <person name="Kallen N."/>
            <person name="Kersten P."/>
            <person name="Kohler A."/>
            <person name="Kuees U."/>
            <person name="Kumar T.K.A."/>
            <person name="Kuo A."/>
            <person name="LaButti K."/>
            <person name="Larrondo L.F."/>
            <person name="Lindquist E."/>
            <person name="Ling A."/>
            <person name="Lombard V."/>
            <person name="Lucas S."/>
            <person name="Lundell T."/>
            <person name="Martin R."/>
            <person name="McLaughlin D.J."/>
            <person name="Morgenstern I."/>
            <person name="Morin E."/>
            <person name="Murat C."/>
            <person name="Nagy L.G."/>
            <person name="Nolan M."/>
            <person name="Ohm R.A."/>
            <person name="Patyshakuliyeva A."/>
            <person name="Rokas A."/>
            <person name="Ruiz-Duenas F.J."/>
            <person name="Sabat G."/>
            <person name="Salamov A."/>
            <person name="Samejima M."/>
            <person name="Schmutz J."/>
            <person name="Slot J.C."/>
            <person name="St John F."/>
            <person name="Stenlid J."/>
            <person name="Sun H."/>
            <person name="Sun S."/>
            <person name="Syed K."/>
            <person name="Tsang A."/>
            <person name="Wiebenga A."/>
            <person name="Young D."/>
            <person name="Pisabarro A."/>
            <person name="Eastwood D.C."/>
            <person name="Martin F."/>
            <person name="Cullen D."/>
            <person name="Grigoriev I.V."/>
            <person name="Hibbett D.S."/>
        </authorList>
    </citation>
    <scope>NUCLEOTIDE SEQUENCE</scope>
    <source>
        <strain evidence="4">FP-58527</strain>
    </source>
</reference>
<accession>S8EWZ6</accession>
<dbReference type="HOGENOM" id="CLU_1610784_0_0_1"/>
<keyword evidence="2" id="KW-0732">Signal</keyword>
<evidence type="ECO:0000313" key="3">
    <source>
        <dbReference type="EMBL" id="EPS94120.1"/>
    </source>
</evidence>
<dbReference type="EMBL" id="KE504244">
    <property type="protein sequence ID" value="EPS94120.1"/>
    <property type="molecule type" value="Genomic_DNA"/>
</dbReference>
<gene>
    <name evidence="3" type="ORF">FOMPIDRAFT_112924</name>
</gene>
<feature type="signal peptide" evidence="2">
    <location>
        <begin position="1"/>
        <end position="21"/>
    </location>
</feature>
<dbReference type="AlphaFoldDB" id="S8EWZ6"/>
<protein>
    <submittedName>
        <fullName evidence="3">Uncharacterized protein</fullName>
    </submittedName>
</protein>
<proteinExistence type="predicted"/>
<feature type="region of interest" description="Disordered" evidence="1">
    <location>
        <begin position="138"/>
        <end position="165"/>
    </location>
</feature>
<name>S8EWZ6_FOMSC</name>
<dbReference type="Proteomes" id="UP000015241">
    <property type="component" value="Unassembled WGS sequence"/>
</dbReference>
<feature type="chain" id="PRO_5004550626" evidence="2">
    <location>
        <begin position="22"/>
        <end position="165"/>
    </location>
</feature>
<sequence length="165" mass="17762">MFIQPIFLLWLAIVPAFMSTAAPLTRRNPEICSGIKTCSDCATRHCVSHGKGGSLTNDRKKCHGITAPEEPGQPTASQKAQAAIKFRAISSHVLEGEAKSSSGRHLTSAWLSNHASDAQSLPLTTPLKTLWVDNDIPEDASKGNKAPKAKFNGKIHEGDRNADLH</sequence>
<organism evidence="3 4">
    <name type="scientific">Fomitopsis schrenkii</name>
    <name type="common">Brown rot fungus</name>
    <dbReference type="NCBI Taxonomy" id="2126942"/>
    <lineage>
        <taxon>Eukaryota</taxon>
        <taxon>Fungi</taxon>
        <taxon>Dikarya</taxon>
        <taxon>Basidiomycota</taxon>
        <taxon>Agaricomycotina</taxon>
        <taxon>Agaricomycetes</taxon>
        <taxon>Polyporales</taxon>
        <taxon>Fomitopsis</taxon>
    </lineage>
</organism>
<dbReference type="InParanoid" id="S8EWZ6"/>
<evidence type="ECO:0000256" key="2">
    <source>
        <dbReference type="SAM" id="SignalP"/>
    </source>
</evidence>
<evidence type="ECO:0000313" key="4">
    <source>
        <dbReference type="Proteomes" id="UP000015241"/>
    </source>
</evidence>
<feature type="compositionally biased region" description="Basic and acidic residues" evidence="1">
    <location>
        <begin position="154"/>
        <end position="165"/>
    </location>
</feature>
<keyword evidence="4" id="KW-1185">Reference proteome</keyword>
<evidence type="ECO:0000256" key="1">
    <source>
        <dbReference type="SAM" id="MobiDB-lite"/>
    </source>
</evidence>